<dbReference type="Gene3D" id="1.10.630.10">
    <property type="entry name" value="Cytochrome P450"/>
    <property type="match status" value="1"/>
</dbReference>
<evidence type="ECO:0000313" key="2">
    <source>
        <dbReference type="Proteomes" id="UP000288168"/>
    </source>
</evidence>
<reference evidence="1 2" key="1">
    <citation type="submission" date="2017-06" db="EMBL/GenBank/DDBJ databases">
        <title>Comparative genomic analysis of Ambrosia Fusariam Clade fungi.</title>
        <authorList>
            <person name="Stajich J.E."/>
            <person name="Carrillo J."/>
            <person name="Kijimoto T."/>
            <person name="Eskalen A."/>
            <person name="O'Donnell K."/>
            <person name="Kasson M."/>
        </authorList>
    </citation>
    <scope>NUCLEOTIDE SEQUENCE [LARGE SCALE GENOMIC DNA]</scope>
    <source>
        <strain evidence="1 2">NRRL62584</strain>
    </source>
</reference>
<dbReference type="GO" id="GO:0020037">
    <property type="term" value="F:heme binding"/>
    <property type="evidence" value="ECO:0007669"/>
    <property type="project" value="InterPro"/>
</dbReference>
<dbReference type="SUPFAM" id="SSF48264">
    <property type="entry name" value="Cytochrome P450"/>
    <property type="match status" value="1"/>
</dbReference>
<proteinExistence type="predicted"/>
<gene>
    <name evidence="1" type="ORF">CEP54_013570</name>
</gene>
<sequence>MTLNIPLVAAAAALALGLYKFVLYPLFLSPPSKIPAAHWSSHVCPLWVYYIRYKNVENQTIHQLHKAKGPIIRTAPNQLAVNCYEGGLKTIYTGGFHKTDFYHNRFINYGVDPMFAMSGKPHSNRKRMLSHVYSKSYILSSPTVRETTRAVLFNRLMPIVKSSADSGKPLEVLEILAAYLMDAFMTQVTVTLSRVVKMSTGWML</sequence>
<dbReference type="OrthoDB" id="1470350at2759"/>
<comment type="caution">
    <text evidence="1">The sequence shown here is derived from an EMBL/GenBank/DDBJ whole genome shotgun (WGS) entry which is preliminary data.</text>
</comment>
<organism evidence="1 2">
    <name type="scientific">Fusarium duplospermum</name>
    <dbReference type="NCBI Taxonomy" id="1325734"/>
    <lineage>
        <taxon>Eukaryota</taxon>
        <taxon>Fungi</taxon>
        <taxon>Dikarya</taxon>
        <taxon>Ascomycota</taxon>
        <taxon>Pezizomycotina</taxon>
        <taxon>Sordariomycetes</taxon>
        <taxon>Hypocreomycetidae</taxon>
        <taxon>Hypocreales</taxon>
        <taxon>Nectriaceae</taxon>
        <taxon>Fusarium</taxon>
        <taxon>Fusarium solani species complex</taxon>
    </lineage>
</organism>
<protein>
    <recommendedName>
        <fullName evidence="3">Cytochrome P450 monooxygenase</fullName>
    </recommendedName>
</protein>
<dbReference type="AlphaFoldDB" id="A0A428P231"/>
<accession>A0A428P231</accession>
<dbReference type="Proteomes" id="UP000288168">
    <property type="component" value="Unassembled WGS sequence"/>
</dbReference>
<dbReference type="GO" id="GO:0016705">
    <property type="term" value="F:oxidoreductase activity, acting on paired donors, with incorporation or reduction of molecular oxygen"/>
    <property type="evidence" value="ECO:0007669"/>
    <property type="project" value="InterPro"/>
</dbReference>
<dbReference type="STRING" id="1325734.A0A428P231"/>
<evidence type="ECO:0000313" key="1">
    <source>
        <dbReference type="EMBL" id="RSL47100.1"/>
    </source>
</evidence>
<evidence type="ECO:0008006" key="3">
    <source>
        <dbReference type="Google" id="ProtNLM"/>
    </source>
</evidence>
<dbReference type="EMBL" id="NKCI01000224">
    <property type="protein sequence ID" value="RSL47100.1"/>
    <property type="molecule type" value="Genomic_DNA"/>
</dbReference>
<dbReference type="InterPro" id="IPR036396">
    <property type="entry name" value="Cyt_P450_sf"/>
</dbReference>
<dbReference type="GO" id="GO:0004497">
    <property type="term" value="F:monooxygenase activity"/>
    <property type="evidence" value="ECO:0007669"/>
    <property type="project" value="InterPro"/>
</dbReference>
<keyword evidence="2" id="KW-1185">Reference proteome</keyword>
<name>A0A428P231_9HYPO</name>
<dbReference type="GO" id="GO:0005506">
    <property type="term" value="F:iron ion binding"/>
    <property type="evidence" value="ECO:0007669"/>
    <property type="project" value="InterPro"/>
</dbReference>